<dbReference type="Proteomes" id="UP000231702">
    <property type="component" value="Unassembled WGS sequence"/>
</dbReference>
<dbReference type="GO" id="GO:0032259">
    <property type="term" value="P:methylation"/>
    <property type="evidence" value="ECO:0007669"/>
    <property type="project" value="UniProtKB-KW"/>
</dbReference>
<dbReference type="Pfam" id="PF02086">
    <property type="entry name" value="MethyltransfD12"/>
    <property type="match status" value="1"/>
</dbReference>
<evidence type="ECO:0000256" key="1">
    <source>
        <dbReference type="ARBA" id="ARBA00022603"/>
    </source>
</evidence>
<evidence type="ECO:0000313" key="6">
    <source>
        <dbReference type="Proteomes" id="UP000231702"/>
    </source>
</evidence>
<sequence>MSKVAPAAPVAPWLGGKKALHRTIIERIEAIPHTTYAEPFVGMGGVFLRRTWKPKCEVANDLNGEITNL</sequence>
<evidence type="ECO:0000313" key="4">
    <source>
        <dbReference type="EMBL" id="PJE27093.1"/>
    </source>
</evidence>
<keyword evidence="3" id="KW-0949">S-adenosyl-L-methionine</keyword>
<dbReference type="InterPro" id="IPR029063">
    <property type="entry name" value="SAM-dependent_MTases_sf"/>
</dbReference>
<accession>A0ABX4MQJ8</accession>
<name>A0ABX4MQJ8_9RHOB</name>
<organism evidence="5 6">
    <name type="scientific">Pseudooceanicola antarcticus</name>
    <dbReference type="NCBI Taxonomy" id="1247613"/>
    <lineage>
        <taxon>Bacteria</taxon>
        <taxon>Pseudomonadati</taxon>
        <taxon>Pseudomonadota</taxon>
        <taxon>Alphaproteobacteria</taxon>
        <taxon>Rhodobacterales</taxon>
        <taxon>Paracoccaceae</taxon>
        <taxon>Pseudooceanicola</taxon>
    </lineage>
</organism>
<dbReference type="Gene3D" id="3.40.50.150">
    <property type="entry name" value="Vaccinia Virus protein VP39"/>
    <property type="match status" value="1"/>
</dbReference>
<feature type="non-terminal residue" evidence="5">
    <location>
        <position position="69"/>
    </location>
</feature>
<evidence type="ECO:0000256" key="2">
    <source>
        <dbReference type="ARBA" id="ARBA00022679"/>
    </source>
</evidence>
<dbReference type="EMBL" id="PGTD01000018">
    <property type="protein sequence ID" value="PJE27093.1"/>
    <property type="molecule type" value="Genomic_DNA"/>
</dbReference>
<dbReference type="PRINTS" id="PR00505">
    <property type="entry name" value="D12N6MTFRASE"/>
</dbReference>
<reference evidence="5 6" key="1">
    <citation type="journal article" date="2018" name="Int. J. Syst. Evol. Microbiol.">
        <title>Pseudooceanicola lipolyticus sp. nov., a marine alphaproteobacterium, reclassification of Oceanicola flagellatus as Pseudooceanicola flagellatus comb. nov. and emended description of the genus Pseudooceanicola.</title>
        <authorList>
            <person name="Huang M.-M."/>
            <person name="Guo L.-L."/>
            <person name="Wu Y.-H."/>
            <person name="Lai Q.-L."/>
            <person name="Shao Z.-Z."/>
            <person name="Wang C.-S."/>
            <person name="Wu M."/>
            <person name="Xu X.-W."/>
        </authorList>
    </citation>
    <scope>NUCLEOTIDE SEQUENCE [LARGE SCALE GENOMIC DNA]</scope>
    <source>
        <strain evidence="5 6">Ar-45</strain>
    </source>
</reference>
<proteinExistence type="predicted"/>
<dbReference type="EMBL" id="PGTD01000015">
    <property type="protein sequence ID" value="PJE29980.1"/>
    <property type="molecule type" value="Genomic_DNA"/>
</dbReference>
<keyword evidence="6" id="KW-1185">Reference proteome</keyword>
<evidence type="ECO:0000313" key="5">
    <source>
        <dbReference type="EMBL" id="PJE29980.1"/>
    </source>
</evidence>
<evidence type="ECO:0000256" key="3">
    <source>
        <dbReference type="ARBA" id="ARBA00022691"/>
    </source>
</evidence>
<dbReference type="GO" id="GO:0008168">
    <property type="term" value="F:methyltransferase activity"/>
    <property type="evidence" value="ECO:0007669"/>
    <property type="project" value="UniProtKB-KW"/>
</dbReference>
<dbReference type="InterPro" id="IPR012327">
    <property type="entry name" value="MeTrfase_D12"/>
</dbReference>
<dbReference type="SUPFAM" id="SSF53335">
    <property type="entry name" value="S-adenosyl-L-methionine-dependent methyltransferases"/>
    <property type="match status" value="1"/>
</dbReference>
<gene>
    <name evidence="5" type="ORF">CVM39_08830</name>
    <name evidence="4" type="ORF">CVM39_15800</name>
</gene>
<protein>
    <submittedName>
        <fullName evidence="5">DNA methyltransferase</fullName>
    </submittedName>
</protein>
<keyword evidence="2" id="KW-0808">Transferase</keyword>
<keyword evidence="1 5" id="KW-0489">Methyltransferase</keyword>
<comment type="caution">
    <text evidence="5">The sequence shown here is derived from an EMBL/GenBank/DDBJ whole genome shotgun (WGS) entry which is preliminary data.</text>
</comment>